<reference evidence="2 3" key="1">
    <citation type="submission" date="2024-04" db="EMBL/GenBank/DDBJ databases">
        <authorList>
            <person name="Waldvogel A.-M."/>
            <person name="Schoenle A."/>
        </authorList>
    </citation>
    <scope>NUCLEOTIDE SEQUENCE [LARGE SCALE GENOMIC DNA]</scope>
</reference>
<feature type="compositionally biased region" description="Polar residues" evidence="1">
    <location>
        <begin position="91"/>
        <end position="104"/>
    </location>
</feature>
<organism evidence="2 3">
    <name type="scientific">Knipowitschia caucasica</name>
    <name type="common">Caucasian dwarf goby</name>
    <name type="synonym">Pomatoschistus caucasicus</name>
    <dbReference type="NCBI Taxonomy" id="637954"/>
    <lineage>
        <taxon>Eukaryota</taxon>
        <taxon>Metazoa</taxon>
        <taxon>Chordata</taxon>
        <taxon>Craniata</taxon>
        <taxon>Vertebrata</taxon>
        <taxon>Euteleostomi</taxon>
        <taxon>Actinopterygii</taxon>
        <taxon>Neopterygii</taxon>
        <taxon>Teleostei</taxon>
        <taxon>Neoteleostei</taxon>
        <taxon>Acanthomorphata</taxon>
        <taxon>Gobiaria</taxon>
        <taxon>Gobiiformes</taxon>
        <taxon>Gobioidei</taxon>
        <taxon>Gobiidae</taxon>
        <taxon>Gobiinae</taxon>
        <taxon>Knipowitschia</taxon>
    </lineage>
</organism>
<sequence>MRTLSSLAPSLSADSSSSSRERQEAGQLPLCSHELPAARISQHGSKRVRPDNGYRTAQFVLMRGFKISCTATNSQRSTPVCSPVLRKRSRSSTPLHIPSSTMVEKGSDQGTDRSPTSPDQPHQGPHHQRSLSQPLHTNHHNSNSGRSGGKNSRSHKRHTKSDKSNLVKKSQSWYNKEEFQETGICRQGQETF</sequence>
<accession>A0AAV2JE96</accession>
<gene>
    <name evidence="2" type="ORF">KC01_LOCUS5814</name>
</gene>
<name>A0AAV2JE96_KNICA</name>
<keyword evidence="3" id="KW-1185">Reference proteome</keyword>
<dbReference type="EMBL" id="OZ035833">
    <property type="protein sequence ID" value="CAL1574032.1"/>
    <property type="molecule type" value="Genomic_DNA"/>
</dbReference>
<dbReference type="AlphaFoldDB" id="A0AAV2JE96"/>
<evidence type="ECO:0000313" key="2">
    <source>
        <dbReference type="EMBL" id="CAL1574032.1"/>
    </source>
</evidence>
<dbReference type="Proteomes" id="UP001497482">
    <property type="component" value="Chromosome 11"/>
</dbReference>
<proteinExistence type="predicted"/>
<evidence type="ECO:0000256" key="1">
    <source>
        <dbReference type="SAM" id="MobiDB-lite"/>
    </source>
</evidence>
<protein>
    <submittedName>
        <fullName evidence="2">Uncharacterized protein</fullName>
    </submittedName>
</protein>
<feature type="compositionally biased region" description="Low complexity" evidence="1">
    <location>
        <begin position="140"/>
        <end position="151"/>
    </location>
</feature>
<feature type="region of interest" description="Disordered" evidence="1">
    <location>
        <begin position="72"/>
        <end position="192"/>
    </location>
</feature>
<feature type="region of interest" description="Disordered" evidence="1">
    <location>
        <begin position="1"/>
        <end position="30"/>
    </location>
</feature>
<evidence type="ECO:0000313" key="3">
    <source>
        <dbReference type="Proteomes" id="UP001497482"/>
    </source>
</evidence>
<feature type="compositionally biased region" description="Low complexity" evidence="1">
    <location>
        <begin position="1"/>
        <end position="18"/>
    </location>
</feature>